<reference evidence="1" key="1">
    <citation type="submission" date="2023-11" db="EMBL/GenBank/DDBJ databases">
        <authorList>
            <person name="Poullet M."/>
        </authorList>
    </citation>
    <scope>NUCLEOTIDE SEQUENCE</scope>
    <source>
        <strain evidence="1">E1834</strain>
    </source>
</reference>
<dbReference type="Proteomes" id="UP001497535">
    <property type="component" value="Unassembled WGS sequence"/>
</dbReference>
<name>A0ACB1A7Z3_MELEN</name>
<accession>A0ACB1A7Z3</accession>
<sequence length="869" mass="101031">MSSLTTSRRNGSLERGDAFTEYEKILLRYSNIFSFLFLYFREATPRIQDFKEIRVLEQMLDNQSIVVAETLIVERISKPLCHYSLRIVELRSVTALRAAFHEINLLKNIGIHPRIMGLFMAFRHRQYLGLLQPPFSTLHDKIDLLRRFKKSGGTCSPVIFRDPCTKISMKNCSRMSERFLKEHGVFNRNAVVFVLLQVISALEFLNSKNFVHTQISSSSVFIDGRCSIKLGSFMHCRRIGSKRCFFTGNPNLFPPEAFHCDDLFVKPNFDTWALGLFVLEMATGRRMRYSRNEMSDLAAKFLNGTEAPPTLEETAPDTVFRGQQLYDPHVTNFLSECFKIHHAKRRAPLELLSHPFLARFFDKGEARLQLGVEPLKEIPWERRRNLRLDILTCQSHYAPLKEELLDQICHAVRLVQDKSCCPIFEEDLKERMSKDKYVAVNASLAFLQDEDDDWSREVLDVSNASSPDRTILPKTRANRRPTLSGEQIRRQNVNSPFEGRECQRCEMVFFINQNWSMNNRHLFIALQFARWFERGLIAFADLIRVVDELDDILIDYIISSEPRPLSPYKHRMLAAKPDSVAFVSGLRRSFTDRSPRDDIRSHRYNNIFVEVALSLDAVCKKKANKFLQFFFNLPLFQQKMDRLREGDTVLYPKELGPLYASATFYELNMERLRLLESIMLGKRRIDDWEFDVEQCFSDSANTSQTSLTTLLQARRDNPNAKISSEIDWDVSNQAEHAKIWGDYKRDFLFRFAKYAIPYKLETETVKKLYETPKSSISKSPVESLIERLPCGIPDEDNVELQLAKTLSKQEEDVASPIKYHDDVEAREELVRKLMSENHAKDLRIRSMEEQMEQLRTQLNVKCDSPLGLD</sequence>
<proteinExistence type="predicted"/>
<protein>
    <submittedName>
        <fullName evidence="1">Uncharacterized protein</fullName>
    </submittedName>
</protein>
<dbReference type="EMBL" id="CAVMJV010000060">
    <property type="protein sequence ID" value="CAK5086245.1"/>
    <property type="molecule type" value="Genomic_DNA"/>
</dbReference>
<keyword evidence="2" id="KW-1185">Reference proteome</keyword>
<evidence type="ECO:0000313" key="2">
    <source>
        <dbReference type="Proteomes" id="UP001497535"/>
    </source>
</evidence>
<comment type="caution">
    <text evidence="1">The sequence shown here is derived from an EMBL/GenBank/DDBJ whole genome shotgun (WGS) entry which is preliminary data.</text>
</comment>
<gene>
    <name evidence="1" type="ORF">MENTE1834_LOCUS33737</name>
</gene>
<organism evidence="1 2">
    <name type="scientific">Meloidogyne enterolobii</name>
    <name type="common">Root-knot nematode worm</name>
    <name type="synonym">Meloidogyne mayaguensis</name>
    <dbReference type="NCBI Taxonomy" id="390850"/>
    <lineage>
        <taxon>Eukaryota</taxon>
        <taxon>Metazoa</taxon>
        <taxon>Ecdysozoa</taxon>
        <taxon>Nematoda</taxon>
        <taxon>Chromadorea</taxon>
        <taxon>Rhabditida</taxon>
        <taxon>Tylenchina</taxon>
        <taxon>Tylenchomorpha</taxon>
        <taxon>Tylenchoidea</taxon>
        <taxon>Meloidogynidae</taxon>
        <taxon>Meloidogyninae</taxon>
        <taxon>Meloidogyne</taxon>
    </lineage>
</organism>
<evidence type="ECO:0000313" key="1">
    <source>
        <dbReference type="EMBL" id="CAK5086245.1"/>
    </source>
</evidence>